<organism evidence="1 2">
    <name type="scientific">Trichinella pseudospiralis</name>
    <name type="common">Parasitic roundworm</name>
    <dbReference type="NCBI Taxonomy" id="6337"/>
    <lineage>
        <taxon>Eukaryota</taxon>
        <taxon>Metazoa</taxon>
        <taxon>Ecdysozoa</taxon>
        <taxon>Nematoda</taxon>
        <taxon>Enoplea</taxon>
        <taxon>Dorylaimia</taxon>
        <taxon>Trichinellida</taxon>
        <taxon>Trichinellidae</taxon>
        <taxon>Trichinella</taxon>
    </lineage>
</organism>
<evidence type="ECO:0000313" key="2">
    <source>
        <dbReference type="Proteomes" id="UP000054632"/>
    </source>
</evidence>
<evidence type="ECO:0000313" key="1">
    <source>
        <dbReference type="EMBL" id="KRY25653.1"/>
    </source>
</evidence>
<feature type="non-terminal residue" evidence="1">
    <location>
        <position position="34"/>
    </location>
</feature>
<dbReference type="Proteomes" id="UP000054632">
    <property type="component" value="Unassembled WGS sequence"/>
</dbReference>
<protein>
    <submittedName>
        <fullName evidence="1">Uncharacterized protein</fullName>
    </submittedName>
</protein>
<comment type="caution">
    <text evidence="1">The sequence shown here is derived from an EMBL/GenBank/DDBJ whole genome shotgun (WGS) entry which is preliminary data.</text>
</comment>
<accession>A0A0V1ALF8</accession>
<reference evidence="1 2" key="1">
    <citation type="submission" date="2015-01" db="EMBL/GenBank/DDBJ databases">
        <title>Evolution of Trichinella species and genotypes.</title>
        <authorList>
            <person name="Korhonen P.K."/>
            <person name="Edoardo P."/>
            <person name="Giuseppe L.R."/>
            <person name="Gasser R.B."/>
        </authorList>
    </citation>
    <scope>NUCLEOTIDE SEQUENCE [LARGE SCALE GENOMIC DNA]</scope>
    <source>
        <strain evidence="1">ISS13</strain>
    </source>
</reference>
<sequence length="34" mass="3766">MCIRDNIYCRGGSLSAHQHPTVNLSEHLLSGRVT</sequence>
<name>A0A0V1ALF8_TRIPS</name>
<proteinExistence type="predicted"/>
<dbReference type="EMBL" id="JYDR01005976">
    <property type="protein sequence ID" value="KRY25653.1"/>
    <property type="molecule type" value="Genomic_DNA"/>
</dbReference>
<gene>
    <name evidence="1" type="ORF">T4A_11533</name>
</gene>
<dbReference type="AlphaFoldDB" id="A0A0V1ALF8"/>